<dbReference type="SUPFAM" id="SSF69572">
    <property type="entry name" value="Activating enzymes of the ubiquitin-like proteins"/>
    <property type="match status" value="1"/>
</dbReference>
<dbReference type="InterPro" id="IPR035985">
    <property type="entry name" value="Ubiquitin-activating_enz"/>
</dbReference>
<evidence type="ECO:0000313" key="9">
    <source>
        <dbReference type="Proteomes" id="UP000694941"/>
    </source>
</evidence>
<comment type="subunit">
    <text evidence="6">Homodimer.</text>
</comment>
<dbReference type="InterPro" id="IPR042523">
    <property type="entry name" value="Atg7_N_2"/>
</dbReference>
<name>A0ABM1B610_LIMPO</name>
<sequence length="683" mass="76604">MDSEEKLLQFAPFSSCLDPGFWYQLTQRKVNIYKLDDSPVSISGFYSNGEAPGLPVLANIDYTAFDGNRKAPAHQFTLMGTLYNTNILDEFKQKDKQKLILDFGKQIWSDIKSGKALKKPSSTLSLFLAVTFADLKRYVFYYWFAYPALIHPEKVVLLSPPLSLQNCFTADQIIQLQCTYDLLEDPEDRSYFLVHINEAQSITVRPLREYLDLKNEPGKLIVGFADPCTLKENPGWPLRNLLALVSYHWGKDRSEWEVLCFRDRVKDGKRSSSHSLLLQVKLCGTMIPNDAPLCVGWEKNEKQKLGPRHVDLSSSMNPKRLAESAVELNLRLMRWRLVPSLDLEKITSTKCLLLGAGTLGCNVGRCLLSWGVKHITFVDNARVSFSNPVRQSLFTFESCLDGGELKAEAAANGLRRIFPGIVTQGINLSIPMPGHPVNGKLIEQIKQDVEQLEDLVETHDVVFLLMDTRESRWLPTVLGALKQKIVFSVALGFDTFLVLRHGMKSKDSNSGVKPMSLDGAVPGDQLGCYFCNDVVAPGNSTRDRTLDQQCTVTRPGVSMVASALAVELLVSLLQHPRGPLAEAETSSWDQNLTVESESPLGIIPHQIRGFLSRFHHILPASIAFNQCTACSHSVLDMYKREGYDFLLKVFNEPNYLEDLTGLKKLHEETNSAEVWVLSDNESM</sequence>
<dbReference type="InterPro" id="IPR045886">
    <property type="entry name" value="ThiF/MoeB/HesA"/>
</dbReference>
<keyword evidence="6" id="KW-0963">Cytoplasm</keyword>
<proteinExistence type="inferred from homology"/>
<keyword evidence="4 6" id="KW-0653">Protein transport</keyword>
<keyword evidence="6" id="KW-0833">Ubl conjugation pathway</keyword>
<keyword evidence="9" id="KW-1185">Reference proteome</keyword>
<comment type="function">
    <text evidence="6">E1-like activating enzyme involved in the 2 ubiquitin-like systems required for autophagy.</text>
</comment>
<protein>
    <recommendedName>
        <fullName evidence="2 6">Ubiquitin-like modifier-activating enzyme ATG7</fullName>
    </recommendedName>
    <alternativeName>
        <fullName evidence="6">Autophagy-related protein 7</fullName>
    </alternativeName>
</protein>
<gene>
    <name evidence="10 11" type="primary">LOC106460380</name>
</gene>
<dbReference type="CDD" id="cd01486">
    <property type="entry name" value="Apg7"/>
    <property type="match status" value="1"/>
</dbReference>
<dbReference type="Gene3D" id="3.40.140.70">
    <property type="entry name" value="Ubiquitin-like modifier-activating enzyme ATG7 N-terminal domain"/>
    <property type="match status" value="1"/>
</dbReference>
<evidence type="ECO:0000256" key="6">
    <source>
        <dbReference type="RuleBase" id="RU366022"/>
    </source>
</evidence>
<dbReference type="Pfam" id="PF16420">
    <property type="entry name" value="ATG7_N"/>
    <property type="match status" value="1"/>
</dbReference>
<evidence type="ECO:0000259" key="7">
    <source>
        <dbReference type="Pfam" id="PF00899"/>
    </source>
</evidence>
<organism evidence="9 10">
    <name type="scientific">Limulus polyphemus</name>
    <name type="common">Atlantic horseshoe crab</name>
    <dbReference type="NCBI Taxonomy" id="6850"/>
    <lineage>
        <taxon>Eukaryota</taxon>
        <taxon>Metazoa</taxon>
        <taxon>Ecdysozoa</taxon>
        <taxon>Arthropoda</taxon>
        <taxon>Chelicerata</taxon>
        <taxon>Merostomata</taxon>
        <taxon>Xiphosura</taxon>
        <taxon>Limulidae</taxon>
        <taxon>Limulus</taxon>
    </lineage>
</organism>
<keyword evidence="3 6" id="KW-0813">Transport</keyword>
<dbReference type="PANTHER" id="PTHR10953:SF3">
    <property type="entry name" value="UBIQUITIN-LIKE MODIFIER-ACTIVATING ENZYME ATG7"/>
    <property type="match status" value="1"/>
</dbReference>
<dbReference type="InterPro" id="IPR032197">
    <property type="entry name" value="Atg7_N"/>
</dbReference>
<keyword evidence="5 6" id="KW-0072">Autophagy</keyword>
<dbReference type="Gene3D" id="3.40.140.100">
    <property type="entry name" value="Ubiquitin-like modifier-activating enzyme ATG7 C-terminal domain"/>
    <property type="match status" value="1"/>
</dbReference>
<evidence type="ECO:0000256" key="2">
    <source>
        <dbReference type="ARBA" id="ARBA00017647"/>
    </source>
</evidence>
<dbReference type="InterPro" id="IPR006285">
    <property type="entry name" value="Atg7"/>
</dbReference>
<evidence type="ECO:0000256" key="4">
    <source>
        <dbReference type="ARBA" id="ARBA00022927"/>
    </source>
</evidence>
<dbReference type="GeneID" id="106460380"/>
<dbReference type="NCBIfam" id="TIGR01381">
    <property type="entry name" value="E1_like_apg7"/>
    <property type="match status" value="1"/>
</dbReference>
<evidence type="ECO:0000313" key="10">
    <source>
        <dbReference type="RefSeq" id="XP_013775527.1"/>
    </source>
</evidence>
<dbReference type="RefSeq" id="XP_013775527.1">
    <property type="nucleotide sequence ID" value="XM_013920073.2"/>
</dbReference>
<evidence type="ECO:0000256" key="1">
    <source>
        <dbReference type="ARBA" id="ARBA00010931"/>
    </source>
</evidence>
<dbReference type="PANTHER" id="PTHR10953">
    <property type="entry name" value="UBIQUITIN-ACTIVATING ENZYME E1"/>
    <property type="match status" value="1"/>
</dbReference>
<dbReference type="Proteomes" id="UP000694941">
    <property type="component" value="Unplaced"/>
</dbReference>
<reference evidence="10 11" key="1">
    <citation type="submission" date="2025-05" db="UniProtKB">
        <authorList>
            <consortium name="RefSeq"/>
        </authorList>
    </citation>
    <scope>IDENTIFICATION</scope>
    <source>
        <tissue evidence="10 11">Muscle</tissue>
    </source>
</reference>
<evidence type="ECO:0000259" key="8">
    <source>
        <dbReference type="Pfam" id="PF16420"/>
    </source>
</evidence>
<dbReference type="InterPro" id="IPR000594">
    <property type="entry name" value="ThiF_NAD_FAD-bd"/>
</dbReference>
<comment type="subcellular location">
    <subcellularLocation>
        <location evidence="6">Cytoplasm</location>
    </subcellularLocation>
    <subcellularLocation>
        <location evidence="6">Preautophagosomal structure</location>
    </subcellularLocation>
</comment>
<dbReference type="InterPro" id="IPR042522">
    <property type="entry name" value="Atg7_N_1"/>
</dbReference>
<evidence type="ECO:0000256" key="5">
    <source>
        <dbReference type="ARBA" id="ARBA00023006"/>
    </source>
</evidence>
<evidence type="ECO:0000256" key="3">
    <source>
        <dbReference type="ARBA" id="ARBA00022448"/>
    </source>
</evidence>
<dbReference type="RefSeq" id="XP_022242798.1">
    <property type="nucleotide sequence ID" value="XM_022387090.1"/>
</dbReference>
<accession>A0ABM1B610</accession>
<feature type="domain" description="THIF-type NAD/FAD binding fold" evidence="7">
    <location>
        <begin position="331"/>
        <end position="578"/>
    </location>
</feature>
<dbReference type="Gene3D" id="3.40.50.720">
    <property type="entry name" value="NAD(P)-binding Rossmann-like Domain"/>
    <property type="match status" value="1"/>
</dbReference>
<dbReference type="Pfam" id="PF00899">
    <property type="entry name" value="ThiF"/>
    <property type="match status" value="1"/>
</dbReference>
<evidence type="ECO:0000313" key="11">
    <source>
        <dbReference type="RefSeq" id="XP_022242798.1"/>
    </source>
</evidence>
<comment type="similarity">
    <text evidence="1 6">Belongs to the ATG7 family.</text>
</comment>
<feature type="domain" description="Ubiquitin-like modifier-activating enzyme Atg7 N-terminal" evidence="8">
    <location>
        <begin position="8"/>
        <end position="316"/>
    </location>
</feature>